<dbReference type="AlphaFoldDB" id="A0A1I0WD23"/>
<reference evidence="11 12" key="1">
    <citation type="submission" date="2016-10" db="EMBL/GenBank/DDBJ databases">
        <authorList>
            <person name="de Groot N.N."/>
        </authorList>
    </citation>
    <scope>NUCLEOTIDE SEQUENCE [LARGE SCALE GENOMIC DNA]</scope>
    <source>
        <strain evidence="11 12">DSM 5522</strain>
    </source>
</reference>
<dbReference type="InterPro" id="IPR005467">
    <property type="entry name" value="His_kinase_dom"/>
</dbReference>
<dbReference type="FunFam" id="3.30.565.10:FF:000010">
    <property type="entry name" value="Sensor histidine kinase RcsC"/>
    <property type="match status" value="1"/>
</dbReference>
<proteinExistence type="inferred from homology"/>
<dbReference type="InterPro" id="IPR036097">
    <property type="entry name" value="HisK_dim/P_sf"/>
</dbReference>
<dbReference type="SUPFAM" id="SSF47384">
    <property type="entry name" value="Homodimeric domain of signal transducing histidine kinase"/>
    <property type="match status" value="1"/>
</dbReference>
<dbReference type="SMART" id="SM00388">
    <property type="entry name" value="HisKA"/>
    <property type="match status" value="1"/>
</dbReference>
<dbReference type="Gene3D" id="3.30.565.10">
    <property type="entry name" value="Histidine kinase-like ATPase, C-terminal domain"/>
    <property type="match status" value="1"/>
</dbReference>
<evidence type="ECO:0000259" key="10">
    <source>
        <dbReference type="PROSITE" id="PS50109"/>
    </source>
</evidence>
<evidence type="ECO:0000313" key="12">
    <source>
        <dbReference type="Proteomes" id="UP000198838"/>
    </source>
</evidence>
<dbReference type="PANTHER" id="PTHR43047">
    <property type="entry name" value="TWO-COMPONENT HISTIDINE PROTEIN KINASE"/>
    <property type="match status" value="1"/>
</dbReference>
<dbReference type="GO" id="GO:0009927">
    <property type="term" value="F:histidine phosphotransfer kinase activity"/>
    <property type="evidence" value="ECO:0007669"/>
    <property type="project" value="TreeGrafter"/>
</dbReference>
<dbReference type="InterPro" id="IPR004358">
    <property type="entry name" value="Sig_transdc_His_kin-like_C"/>
</dbReference>
<dbReference type="Proteomes" id="UP000198838">
    <property type="component" value="Unassembled WGS sequence"/>
</dbReference>
<comment type="catalytic activity">
    <reaction evidence="1">
        <text>ATP + protein L-histidine = ADP + protein N-phospho-L-histidine.</text>
        <dbReference type="EC" id="2.7.13.3"/>
    </reaction>
</comment>
<feature type="coiled-coil region" evidence="9">
    <location>
        <begin position="113"/>
        <end position="144"/>
    </location>
</feature>
<dbReference type="CDD" id="cd16922">
    <property type="entry name" value="HATPase_EvgS-ArcB-TorS-like"/>
    <property type="match status" value="1"/>
</dbReference>
<evidence type="ECO:0000256" key="2">
    <source>
        <dbReference type="ARBA" id="ARBA00006402"/>
    </source>
</evidence>
<gene>
    <name evidence="11" type="ORF">SAMN05216249_1044</name>
</gene>
<dbReference type="RefSeq" id="WP_092870668.1">
    <property type="nucleotide sequence ID" value="NZ_FOJY01000004.1"/>
</dbReference>
<protein>
    <recommendedName>
        <fullName evidence="8">Circadian input-output histidine kinase CikA</fullName>
        <ecNumber evidence="3">2.7.13.3</ecNumber>
    </recommendedName>
</protein>
<keyword evidence="4" id="KW-0597">Phosphoprotein</keyword>
<keyword evidence="7" id="KW-0902">Two-component regulatory system</keyword>
<evidence type="ECO:0000256" key="3">
    <source>
        <dbReference type="ARBA" id="ARBA00012438"/>
    </source>
</evidence>
<dbReference type="Pfam" id="PF00512">
    <property type="entry name" value="HisKA"/>
    <property type="match status" value="1"/>
</dbReference>
<name>A0A1I0WD23_9FIRM</name>
<organism evidence="11 12">
    <name type="scientific">Acetitomaculum ruminis DSM 5522</name>
    <dbReference type="NCBI Taxonomy" id="1120918"/>
    <lineage>
        <taxon>Bacteria</taxon>
        <taxon>Bacillati</taxon>
        <taxon>Bacillota</taxon>
        <taxon>Clostridia</taxon>
        <taxon>Lachnospirales</taxon>
        <taxon>Lachnospiraceae</taxon>
        <taxon>Acetitomaculum</taxon>
    </lineage>
</organism>
<sequence length="473" mass="53900">MKPITETTSLQTRVLECCMCSMLLFNDKAEIIYLNQYGKNELGVSDEYPDLYSIFRMFLSKDENLEEFVERNNEKEINTIVYRVNQTCFPAIVKILNLKISPSKFIYFATFTNEFAKEESEKIIKKMETEAEEANKIKDQFVANTTHELRTPLNGIKGHVNNLINDSTTSPDSLPTLDIIMKCCNNMESIINDILDFSKLSAGKIVLEEREFPIRKVIDDVLDINMIIANSKGLNLSALIDDNVPEIVIGDELRILQILNNLISNAIKFTQIGSVRIEVHKTMHYEDTMELTFFVIDTGIGIDKEGQEKLFKSFSQTDASTTRKYGGTGLGLFISKELATMMHGDISVSSSKGRGSTFIVNIQVKSPEIVSKNEYTTKTINIPTVDDEDDLYEFGSKKNLESLRNIMEKLVIAIDMGLWEKGEFFSDSLKSLLESSENSDLKKSMFRLQMAVRKEDMDNFNKYYDLVKQKLNL</sequence>
<dbReference type="InterPro" id="IPR003661">
    <property type="entry name" value="HisK_dim/P_dom"/>
</dbReference>
<feature type="domain" description="Histidine kinase" evidence="10">
    <location>
        <begin position="144"/>
        <end position="366"/>
    </location>
</feature>
<dbReference type="PRINTS" id="PR00344">
    <property type="entry name" value="BCTRLSENSOR"/>
</dbReference>
<keyword evidence="9" id="KW-0175">Coiled coil</keyword>
<keyword evidence="12" id="KW-1185">Reference proteome</keyword>
<dbReference type="InterPro" id="IPR036890">
    <property type="entry name" value="HATPase_C_sf"/>
</dbReference>
<dbReference type="GO" id="GO:0000155">
    <property type="term" value="F:phosphorelay sensor kinase activity"/>
    <property type="evidence" value="ECO:0007669"/>
    <property type="project" value="InterPro"/>
</dbReference>
<dbReference type="GO" id="GO:0005886">
    <property type="term" value="C:plasma membrane"/>
    <property type="evidence" value="ECO:0007669"/>
    <property type="project" value="TreeGrafter"/>
</dbReference>
<keyword evidence="5" id="KW-0808">Transferase</keyword>
<dbReference type="EMBL" id="FOJY01000004">
    <property type="protein sequence ID" value="SFA86541.1"/>
    <property type="molecule type" value="Genomic_DNA"/>
</dbReference>
<dbReference type="STRING" id="1120918.SAMN05216249_1044"/>
<evidence type="ECO:0000256" key="7">
    <source>
        <dbReference type="ARBA" id="ARBA00023012"/>
    </source>
</evidence>
<keyword evidence="6 11" id="KW-0418">Kinase</keyword>
<evidence type="ECO:0000256" key="4">
    <source>
        <dbReference type="ARBA" id="ARBA00022553"/>
    </source>
</evidence>
<evidence type="ECO:0000313" key="11">
    <source>
        <dbReference type="EMBL" id="SFA86541.1"/>
    </source>
</evidence>
<dbReference type="Pfam" id="PF02518">
    <property type="entry name" value="HATPase_c"/>
    <property type="match status" value="1"/>
</dbReference>
<comment type="similarity">
    <text evidence="2">In the N-terminal section; belongs to the phytochrome family.</text>
</comment>
<dbReference type="EC" id="2.7.13.3" evidence="3"/>
<dbReference type="OrthoDB" id="9813394at2"/>
<evidence type="ECO:0000256" key="6">
    <source>
        <dbReference type="ARBA" id="ARBA00022777"/>
    </source>
</evidence>
<dbReference type="SUPFAM" id="SSF55874">
    <property type="entry name" value="ATPase domain of HSP90 chaperone/DNA topoisomerase II/histidine kinase"/>
    <property type="match status" value="1"/>
</dbReference>
<evidence type="ECO:0000256" key="1">
    <source>
        <dbReference type="ARBA" id="ARBA00000085"/>
    </source>
</evidence>
<dbReference type="SMART" id="SM00387">
    <property type="entry name" value="HATPase_c"/>
    <property type="match status" value="1"/>
</dbReference>
<accession>A0A1I0WD23</accession>
<dbReference type="PANTHER" id="PTHR43047:SF72">
    <property type="entry name" value="OSMOSENSING HISTIDINE PROTEIN KINASE SLN1"/>
    <property type="match status" value="1"/>
</dbReference>
<evidence type="ECO:0000256" key="9">
    <source>
        <dbReference type="SAM" id="Coils"/>
    </source>
</evidence>
<dbReference type="Gene3D" id="1.10.287.130">
    <property type="match status" value="1"/>
</dbReference>
<evidence type="ECO:0000256" key="5">
    <source>
        <dbReference type="ARBA" id="ARBA00022679"/>
    </source>
</evidence>
<dbReference type="InterPro" id="IPR003594">
    <property type="entry name" value="HATPase_dom"/>
</dbReference>
<dbReference type="CDD" id="cd00082">
    <property type="entry name" value="HisKA"/>
    <property type="match status" value="1"/>
</dbReference>
<dbReference type="PROSITE" id="PS50109">
    <property type="entry name" value="HIS_KIN"/>
    <property type="match status" value="1"/>
</dbReference>
<evidence type="ECO:0000256" key="8">
    <source>
        <dbReference type="ARBA" id="ARBA00074306"/>
    </source>
</evidence>